<evidence type="ECO:0000256" key="1">
    <source>
        <dbReference type="SAM" id="MobiDB-lite"/>
    </source>
</evidence>
<proteinExistence type="predicted"/>
<comment type="caution">
    <text evidence="2">The sequence shown here is derived from an EMBL/GenBank/DDBJ whole genome shotgun (WGS) entry which is preliminary data.</text>
</comment>
<feature type="region of interest" description="Disordered" evidence="1">
    <location>
        <begin position="82"/>
        <end position="101"/>
    </location>
</feature>
<dbReference type="OrthoDB" id="1927968at2759"/>
<dbReference type="Proteomes" id="UP000636709">
    <property type="component" value="Unassembled WGS sequence"/>
</dbReference>
<dbReference type="PANTHER" id="PTHR31798:SF10">
    <property type="entry name" value="OS02G0822000 PROTEIN"/>
    <property type="match status" value="1"/>
</dbReference>
<dbReference type="PANTHER" id="PTHR31798">
    <property type="entry name" value="HYDROXYPROLINE-RICH GLYCOPROTEIN-LIKE"/>
    <property type="match status" value="1"/>
</dbReference>
<accession>A0A835A312</accession>
<evidence type="ECO:0000313" key="2">
    <source>
        <dbReference type="EMBL" id="KAF8650753.1"/>
    </source>
</evidence>
<dbReference type="EMBL" id="JACEFO010002708">
    <property type="protein sequence ID" value="KAF8650753.1"/>
    <property type="molecule type" value="Genomic_DNA"/>
</dbReference>
<feature type="compositionally biased region" description="Polar residues" evidence="1">
    <location>
        <begin position="45"/>
        <end position="62"/>
    </location>
</feature>
<feature type="region of interest" description="Disordered" evidence="1">
    <location>
        <begin position="311"/>
        <end position="330"/>
    </location>
</feature>
<dbReference type="InterPro" id="IPR040420">
    <property type="entry name" value="At1g76660-like"/>
</dbReference>
<keyword evidence="3" id="KW-1185">Reference proteome</keyword>
<organism evidence="2 3">
    <name type="scientific">Digitaria exilis</name>
    <dbReference type="NCBI Taxonomy" id="1010633"/>
    <lineage>
        <taxon>Eukaryota</taxon>
        <taxon>Viridiplantae</taxon>
        <taxon>Streptophyta</taxon>
        <taxon>Embryophyta</taxon>
        <taxon>Tracheophyta</taxon>
        <taxon>Spermatophyta</taxon>
        <taxon>Magnoliopsida</taxon>
        <taxon>Liliopsida</taxon>
        <taxon>Poales</taxon>
        <taxon>Poaceae</taxon>
        <taxon>PACMAD clade</taxon>
        <taxon>Panicoideae</taxon>
        <taxon>Panicodae</taxon>
        <taxon>Paniceae</taxon>
        <taxon>Anthephorinae</taxon>
        <taxon>Digitaria</taxon>
    </lineage>
</organism>
<feature type="compositionally biased region" description="Polar residues" evidence="1">
    <location>
        <begin position="87"/>
        <end position="96"/>
    </location>
</feature>
<feature type="region of interest" description="Disordered" evidence="1">
    <location>
        <begin position="38"/>
        <end position="62"/>
    </location>
</feature>
<name>A0A835A312_9POAL</name>
<sequence>MYFCFGSQKNGRRINRAALVPEPILDQPTPPAFPFVAPPSSPASLLQSDTTSNIQSPNFPSPTGTPSIFAIGPYAYETQLVSPPEFSDSTEPSTAPFTPPPEYVHVKTPSSPEVPYAEILTSINNSNSGERGNLQSYPNYPDNPITHSISPCSGFCGSYSPFPNPETPKILDGEGVATQNLIHRHMSNGGSPFDGDITSGAPVAYFSTCFQPSDHAMNRRVSFELTVEGVKRCLEKKNAISRDSATPFHLAPTSSDDHKRMMYHELLEKVRRSLSLHQAREFNLNDAEYTNPGPSVGSDWWANDKVAGISAEPEKGMSLDPVSQPGSASL</sequence>
<dbReference type="AlphaFoldDB" id="A0A835A312"/>
<evidence type="ECO:0000313" key="3">
    <source>
        <dbReference type="Proteomes" id="UP000636709"/>
    </source>
</evidence>
<protein>
    <submittedName>
        <fullName evidence="2">Uncharacterized protein</fullName>
    </submittedName>
</protein>
<reference evidence="2" key="1">
    <citation type="submission" date="2020-07" db="EMBL/GenBank/DDBJ databases">
        <title>Genome sequence and genetic diversity analysis of an under-domesticated orphan crop, white fonio (Digitaria exilis).</title>
        <authorList>
            <person name="Bennetzen J.L."/>
            <person name="Chen S."/>
            <person name="Ma X."/>
            <person name="Wang X."/>
            <person name="Yssel A.E.J."/>
            <person name="Chaluvadi S.R."/>
            <person name="Johnson M."/>
            <person name="Gangashetty P."/>
            <person name="Hamidou F."/>
            <person name="Sanogo M.D."/>
            <person name="Zwaenepoel A."/>
            <person name="Wallace J."/>
            <person name="Van De Peer Y."/>
            <person name="Van Deynze A."/>
        </authorList>
    </citation>
    <scope>NUCLEOTIDE SEQUENCE</scope>
    <source>
        <tissue evidence="2">Leaves</tissue>
    </source>
</reference>
<gene>
    <name evidence="2" type="ORF">HU200_063657</name>
</gene>